<dbReference type="Proteomes" id="UP001341444">
    <property type="component" value="Unassembled WGS sequence"/>
</dbReference>
<dbReference type="PIRSF" id="PIRSF038991">
    <property type="entry name" value="Protein_AbrB"/>
    <property type="match status" value="1"/>
</dbReference>
<name>A0ABU6MD54_9BACI</name>
<dbReference type="Pfam" id="PF05145">
    <property type="entry name" value="AbrB"/>
    <property type="match status" value="1"/>
</dbReference>
<feature type="transmembrane region" description="Helical" evidence="1">
    <location>
        <begin position="91"/>
        <end position="112"/>
    </location>
</feature>
<reference evidence="2 3" key="1">
    <citation type="submission" date="2023-03" db="EMBL/GenBank/DDBJ databases">
        <title>Bacillus Genome Sequencing.</title>
        <authorList>
            <person name="Dunlap C."/>
        </authorList>
    </citation>
    <scope>NUCLEOTIDE SEQUENCE [LARGE SCALE GENOMIC DNA]</scope>
    <source>
        <strain evidence="2 3">B-23453</strain>
    </source>
</reference>
<gene>
    <name evidence="2" type="ORF">P4T90_05765</name>
</gene>
<dbReference type="EMBL" id="JARMAB010000007">
    <property type="protein sequence ID" value="MED1202598.1"/>
    <property type="molecule type" value="Genomic_DNA"/>
</dbReference>
<feature type="transmembrane region" description="Helical" evidence="1">
    <location>
        <begin position="190"/>
        <end position="211"/>
    </location>
</feature>
<dbReference type="RefSeq" id="WP_083953160.1">
    <property type="nucleotide sequence ID" value="NZ_JARMAB010000007.1"/>
</dbReference>
<comment type="caution">
    <text evidence="2">The sequence shown here is derived from an EMBL/GenBank/DDBJ whole genome shotgun (WGS) entry which is preliminary data.</text>
</comment>
<feature type="transmembrane region" description="Helical" evidence="1">
    <location>
        <begin position="247"/>
        <end position="264"/>
    </location>
</feature>
<organism evidence="2 3">
    <name type="scientific">Heyndrickxia acidicola</name>
    <dbReference type="NCBI Taxonomy" id="209389"/>
    <lineage>
        <taxon>Bacteria</taxon>
        <taxon>Bacillati</taxon>
        <taxon>Bacillota</taxon>
        <taxon>Bacilli</taxon>
        <taxon>Bacillales</taxon>
        <taxon>Bacillaceae</taxon>
        <taxon>Heyndrickxia</taxon>
    </lineage>
</organism>
<feature type="transmembrane region" description="Helical" evidence="1">
    <location>
        <begin position="12"/>
        <end position="32"/>
    </location>
</feature>
<protein>
    <submittedName>
        <fullName evidence="2">AbrB family transcriptional regulator</fullName>
    </submittedName>
</protein>
<accession>A0ABU6MD54</accession>
<dbReference type="PANTHER" id="PTHR38457">
    <property type="entry name" value="REGULATOR ABRB-RELATED"/>
    <property type="match status" value="1"/>
</dbReference>
<proteinExistence type="predicted"/>
<dbReference type="InterPro" id="IPR007820">
    <property type="entry name" value="AbrB_fam"/>
</dbReference>
<keyword evidence="1" id="KW-1133">Transmembrane helix</keyword>
<sequence length="372" mass="40883">MRKVSIQQDQLLIRWMLTAIIALIGGLVFLLLHIPLPWLLGPMTAVLIGSRLVKVKLYWPAYLRNSGLIVVGYTIGLSLTVNALIQMGRQLPSMLLMTVLTLVLSALFAWVVSKMTGIDYPTLLLGSTPGGLSQMIILAEETPGVELTVVTFFQVTRLIMIIFFVPLLVFSSLFGNGVKDGSGSIIHITAASWGDLFPNILIFAVAAILLANIGKNIKLPTPFLLGPIIATAILSIAGVHGPQIPSLLLDVSQFLMGGYIGLMMKPEQLHNKTRAVLFALLSGLVLIAMSWVLSFILIAFYHASSVSSFLSTAPGGMDQMGIVAHELHADLSMITGYQMFRIFFILFAVPPVMKWLFKRRFMMRQMNKERRA</sequence>
<keyword evidence="1" id="KW-0812">Transmembrane</keyword>
<keyword evidence="3" id="KW-1185">Reference proteome</keyword>
<evidence type="ECO:0000256" key="1">
    <source>
        <dbReference type="SAM" id="Phobius"/>
    </source>
</evidence>
<feature type="transmembrane region" description="Helical" evidence="1">
    <location>
        <begin position="223"/>
        <end position="241"/>
    </location>
</feature>
<feature type="transmembrane region" description="Helical" evidence="1">
    <location>
        <begin position="339"/>
        <end position="357"/>
    </location>
</feature>
<feature type="transmembrane region" description="Helical" evidence="1">
    <location>
        <begin position="158"/>
        <end position="178"/>
    </location>
</feature>
<keyword evidence="1" id="KW-0472">Membrane</keyword>
<feature type="transmembrane region" description="Helical" evidence="1">
    <location>
        <begin position="38"/>
        <end position="55"/>
    </location>
</feature>
<evidence type="ECO:0000313" key="3">
    <source>
        <dbReference type="Proteomes" id="UP001341444"/>
    </source>
</evidence>
<dbReference type="PANTHER" id="PTHR38457:SF1">
    <property type="entry name" value="REGULATOR ABRB-RELATED"/>
    <property type="match status" value="1"/>
</dbReference>
<dbReference type="InterPro" id="IPR017516">
    <property type="entry name" value="AbrB_dup"/>
</dbReference>
<feature type="transmembrane region" description="Helical" evidence="1">
    <location>
        <begin position="67"/>
        <end position="85"/>
    </location>
</feature>
<dbReference type="NCBIfam" id="TIGR03082">
    <property type="entry name" value="Gneg_AbrB_dup"/>
    <property type="match status" value="2"/>
</dbReference>
<feature type="transmembrane region" description="Helical" evidence="1">
    <location>
        <begin position="276"/>
        <end position="301"/>
    </location>
</feature>
<evidence type="ECO:0000313" key="2">
    <source>
        <dbReference type="EMBL" id="MED1202598.1"/>
    </source>
</evidence>